<comment type="caution">
    <text evidence="4">The sequence shown here is derived from an EMBL/GenBank/DDBJ whole genome shotgun (WGS) entry which is preliminary data.</text>
</comment>
<dbReference type="PANTHER" id="PTHR33175:SF3">
    <property type="entry name" value="DNA-BINDING PROTEIN HU-BETA"/>
    <property type="match status" value="1"/>
</dbReference>
<dbReference type="Proteomes" id="UP000034190">
    <property type="component" value="Unassembled WGS sequence"/>
</dbReference>
<evidence type="ECO:0000256" key="1">
    <source>
        <dbReference type="ARBA" id="ARBA00023067"/>
    </source>
</evidence>
<dbReference type="AlphaFoldDB" id="A0A0G0XV88"/>
<dbReference type="GO" id="GO:0030261">
    <property type="term" value="P:chromosome condensation"/>
    <property type="evidence" value="ECO:0007669"/>
    <property type="project" value="UniProtKB-KW"/>
</dbReference>
<name>A0A0G0XV88_9BACT</name>
<protein>
    <submittedName>
        <fullName evidence="4">Histone family protein DNA-binding protein</fullName>
    </submittedName>
</protein>
<evidence type="ECO:0000313" key="5">
    <source>
        <dbReference type="Proteomes" id="UP000034190"/>
    </source>
</evidence>
<dbReference type="SMART" id="SM00411">
    <property type="entry name" value="BHL"/>
    <property type="match status" value="1"/>
</dbReference>
<dbReference type="SUPFAM" id="SSF47729">
    <property type="entry name" value="IHF-like DNA-binding proteins"/>
    <property type="match status" value="1"/>
</dbReference>
<dbReference type="PANTHER" id="PTHR33175">
    <property type="entry name" value="DNA-BINDING PROTEIN HU"/>
    <property type="match status" value="1"/>
</dbReference>
<organism evidence="4 5">
    <name type="scientific">Candidatus Falkowbacteria bacterium GW2011_GWA2_41_14</name>
    <dbReference type="NCBI Taxonomy" id="1618635"/>
    <lineage>
        <taxon>Bacteria</taxon>
        <taxon>Candidatus Falkowiibacteriota</taxon>
    </lineage>
</organism>
<proteinExistence type="inferred from homology"/>
<dbReference type="EMBL" id="LCAP01000001">
    <property type="protein sequence ID" value="KKR91827.1"/>
    <property type="molecule type" value="Genomic_DNA"/>
</dbReference>
<dbReference type="GO" id="GO:0005829">
    <property type="term" value="C:cytosol"/>
    <property type="evidence" value="ECO:0007669"/>
    <property type="project" value="TreeGrafter"/>
</dbReference>
<dbReference type="Gene3D" id="4.10.520.10">
    <property type="entry name" value="IHF-like DNA-binding proteins"/>
    <property type="match status" value="1"/>
</dbReference>
<gene>
    <name evidence="4" type="ORF">UU43_C0001G0007</name>
</gene>
<dbReference type="GO" id="GO:0003677">
    <property type="term" value="F:DNA binding"/>
    <property type="evidence" value="ECO:0007669"/>
    <property type="project" value="UniProtKB-KW"/>
</dbReference>
<evidence type="ECO:0000256" key="2">
    <source>
        <dbReference type="ARBA" id="ARBA00023125"/>
    </source>
</evidence>
<evidence type="ECO:0000313" key="4">
    <source>
        <dbReference type="EMBL" id="KKR91827.1"/>
    </source>
</evidence>
<dbReference type="Pfam" id="PF00216">
    <property type="entry name" value="Bac_DNA_binding"/>
    <property type="match status" value="1"/>
</dbReference>
<dbReference type="CDD" id="cd13831">
    <property type="entry name" value="HU"/>
    <property type="match status" value="1"/>
</dbReference>
<comment type="similarity">
    <text evidence="3">Belongs to the bacterial histone-like protein family.</text>
</comment>
<accession>A0A0G0XV88</accession>
<dbReference type="GO" id="GO:0030527">
    <property type="term" value="F:structural constituent of chromatin"/>
    <property type="evidence" value="ECO:0007669"/>
    <property type="project" value="InterPro"/>
</dbReference>
<dbReference type="PRINTS" id="PR01727">
    <property type="entry name" value="DNABINDINGHU"/>
</dbReference>
<keyword evidence="1" id="KW-0226">DNA condensation</keyword>
<sequence length="93" mass="9993">MNKAGLIEKIAAEVAVTKKQAEDMIETLVGTIVAELKAGNEVTITGFGTFMAKTRHARGGVNPQKPTERIQIPEVTVAKFKTGKTLKDALKGR</sequence>
<dbReference type="InterPro" id="IPR010992">
    <property type="entry name" value="IHF-like_DNA-bd_dom_sf"/>
</dbReference>
<reference evidence="4 5" key="1">
    <citation type="journal article" date="2015" name="Nature">
        <title>rRNA introns, odd ribosomes, and small enigmatic genomes across a large radiation of phyla.</title>
        <authorList>
            <person name="Brown C.T."/>
            <person name="Hug L.A."/>
            <person name="Thomas B.C."/>
            <person name="Sharon I."/>
            <person name="Castelle C.J."/>
            <person name="Singh A."/>
            <person name="Wilkins M.J."/>
            <person name="Williams K.H."/>
            <person name="Banfield J.F."/>
        </authorList>
    </citation>
    <scope>NUCLEOTIDE SEQUENCE [LARGE SCALE GENOMIC DNA]</scope>
</reference>
<evidence type="ECO:0000256" key="3">
    <source>
        <dbReference type="RuleBase" id="RU003939"/>
    </source>
</evidence>
<dbReference type="InterPro" id="IPR000119">
    <property type="entry name" value="Hist_DNA-bd"/>
</dbReference>
<keyword evidence="2 4" id="KW-0238">DNA-binding</keyword>